<dbReference type="Pfam" id="PF17390">
    <property type="entry name" value="Bac_rhamnosid_C"/>
    <property type="match status" value="1"/>
</dbReference>
<evidence type="ECO:0000313" key="10">
    <source>
        <dbReference type="Proteomes" id="UP000705508"/>
    </source>
</evidence>
<evidence type="ECO:0000259" key="7">
    <source>
        <dbReference type="Pfam" id="PF17389"/>
    </source>
</evidence>
<dbReference type="InterPro" id="IPR008928">
    <property type="entry name" value="6-hairpin_glycosidase_sf"/>
</dbReference>
<dbReference type="Gene3D" id="2.60.40.10">
    <property type="entry name" value="Immunoglobulins"/>
    <property type="match status" value="1"/>
</dbReference>
<keyword evidence="5" id="KW-0732">Signal</keyword>
<evidence type="ECO:0000259" key="8">
    <source>
        <dbReference type="Pfam" id="PF17390"/>
    </source>
</evidence>
<evidence type="ECO:0000313" key="9">
    <source>
        <dbReference type="EMBL" id="MBM6948824.1"/>
    </source>
</evidence>
<feature type="domain" description="Alpha-L-rhamnosidase six-hairpin glycosidase" evidence="7">
    <location>
        <begin position="538"/>
        <end position="874"/>
    </location>
</feature>
<dbReference type="Pfam" id="PF17389">
    <property type="entry name" value="Bac_rhamnosid6H"/>
    <property type="match status" value="1"/>
</dbReference>
<dbReference type="RefSeq" id="WP_204906828.1">
    <property type="nucleotide sequence ID" value="NZ_JACJKS010000012.1"/>
</dbReference>
<dbReference type="InterPro" id="IPR012341">
    <property type="entry name" value="6hp_glycosidase-like_sf"/>
</dbReference>
<dbReference type="EMBL" id="JACJKS010000012">
    <property type="protein sequence ID" value="MBM6948824.1"/>
    <property type="molecule type" value="Genomic_DNA"/>
</dbReference>
<evidence type="ECO:0000256" key="3">
    <source>
        <dbReference type="ARBA" id="ARBA00022801"/>
    </source>
</evidence>
<dbReference type="InterPro" id="IPR035396">
    <property type="entry name" value="Bac_rhamnosid6H"/>
</dbReference>
<dbReference type="Pfam" id="PF07538">
    <property type="entry name" value="ChW"/>
    <property type="match status" value="10"/>
</dbReference>
<name>A0A938XBP9_9CLOT</name>
<feature type="signal peptide" evidence="5">
    <location>
        <begin position="1"/>
        <end position="22"/>
    </location>
</feature>
<dbReference type="Gene3D" id="2.60.420.10">
    <property type="entry name" value="Maltose phosphorylase, domain 3"/>
    <property type="match status" value="1"/>
</dbReference>
<gene>
    <name evidence="9" type="ORF">H6A20_09195</name>
</gene>
<feature type="domain" description="Alpha-L-rhamnosidase C-terminal" evidence="8">
    <location>
        <begin position="879"/>
        <end position="947"/>
    </location>
</feature>
<evidence type="ECO:0000256" key="4">
    <source>
        <dbReference type="SAM" id="MobiDB-lite"/>
    </source>
</evidence>
<dbReference type="Gene3D" id="2.60.120.260">
    <property type="entry name" value="Galactose-binding domain-like"/>
    <property type="match status" value="2"/>
</dbReference>
<evidence type="ECO:0000256" key="5">
    <source>
        <dbReference type="SAM" id="SignalP"/>
    </source>
</evidence>
<reference evidence="9" key="2">
    <citation type="journal article" date="2021" name="Sci. Rep.">
        <title>The distribution of antibiotic resistance genes in chicken gut microbiota commensals.</title>
        <authorList>
            <person name="Juricova H."/>
            <person name="Matiasovicova J."/>
            <person name="Kubasova T."/>
            <person name="Cejkova D."/>
            <person name="Rychlik I."/>
        </authorList>
    </citation>
    <scope>NUCLEOTIDE SEQUENCE</scope>
    <source>
        <strain evidence="9">An582</strain>
    </source>
</reference>
<dbReference type="Proteomes" id="UP000705508">
    <property type="component" value="Unassembled WGS sequence"/>
</dbReference>
<dbReference type="Gene3D" id="1.50.10.10">
    <property type="match status" value="1"/>
</dbReference>
<evidence type="ECO:0000256" key="2">
    <source>
        <dbReference type="ARBA" id="ARBA00012652"/>
    </source>
</evidence>
<feature type="chain" id="PRO_5038993789" description="alpha-L-rhamnosidase" evidence="5">
    <location>
        <begin position="23"/>
        <end position="1594"/>
    </location>
</feature>
<feature type="domain" description="Alpha-L-rhamnosidase concanavalin-like" evidence="6">
    <location>
        <begin position="434"/>
        <end position="531"/>
    </location>
</feature>
<dbReference type="Pfam" id="PF05592">
    <property type="entry name" value="Bac_rhamnosid"/>
    <property type="match status" value="1"/>
</dbReference>
<dbReference type="PANTHER" id="PTHR33307:SF6">
    <property type="entry name" value="ALPHA-RHAMNOSIDASE (EUROFUNG)-RELATED"/>
    <property type="match status" value="1"/>
</dbReference>
<reference evidence="9" key="1">
    <citation type="submission" date="2020-08" db="EMBL/GenBank/DDBJ databases">
        <authorList>
            <person name="Cejkova D."/>
            <person name="Kubasova T."/>
            <person name="Jahodarova E."/>
            <person name="Rychlik I."/>
        </authorList>
    </citation>
    <scope>NUCLEOTIDE SEQUENCE</scope>
    <source>
        <strain evidence="9">An582</strain>
    </source>
</reference>
<proteinExistence type="predicted"/>
<dbReference type="InterPro" id="IPR035398">
    <property type="entry name" value="Bac_rhamnosid_C"/>
</dbReference>
<dbReference type="InterPro" id="IPR008902">
    <property type="entry name" value="Rhamnosid_concanavalin"/>
</dbReference>
<comment type="catalytic activity">
    <reaction evidence="1">
        <text>Hydrolysis of terminal non-reducing alpha-L-rhamnose residues in alpha-L-rhamnosides.</text>
        <dbReference type="EC" id="3.2.1.40"/>
    </reaction>
</comment>
<accession>A0A938XBP9</accession>
<dbReference type="GO" id="GO:0005975">
    <property type="term" value="P:carbohydrate metabolic process"/>
    <property type="evidence" value="ECO:0007669"/>
    <property type="project" value="InterPro"/>
</dbReference>
<comment type="caution">
    <text evidence="9">The sequence shown here is derived from an EMBL/GenBank/DDBJ whole genome shotgun (WGS) entry which is preliminary data.</text>
</comment>
<dbReference type="SMART" id="SM00728">
    <property type="entry name" value="ChW"/>
    <property type="match status" value="11"/>
</dbReference>
<dbReference type="PANTHER" id="PTHR33307">
    <property type="entry name" value="ALPHA-RHAMNOSIDASE (EUROFUNG)"/>
    <property type="match status" value="1"/>
</dbReference>
<dbReference type="Pfam" id="PF25788">
    <property type="entry name" value="Ig_Rha78A_N"/>
    <property type="match status" value="1"/>
</dbReference>
<dbReference type="GO" id="GO:0030596">
    <property type="term" value="F:alpha-L-rhamnosidase activity"/>
    <property type="evidence" value="ECO:0007669"/>
    <property type="project" value="UniProtKB-EC"/>
</dbReference>
<feature type="compositionally biased region" description="Acidic residues" evidence="4">
    <location>
        <begin position="40"/>
        <end position="83"/>
    </location>
</feature>
<keyword evidence="3 9" id="KW-0378">Hydrolase</keyword>
<evidence type="ECO:0000256" key="1">
    <source>
        <dbReference type="ARBA" id="ARBA00001445"/>
    </source>
</evidence>
<evidence type="ECO:0000259" key="6">
    <source>
        <dbReference type="Pfam" id="PF05592"/>
    </source>
</evidence>
<dbReference type="EC" id="3.2.1.40" evidence="2"/>
<dbReference type="SUPFAM" id="SSF48208">
    <property type="entry name" value="Six-hairpin glycosidases"/>
    <property type="match status" value="1"/>
</dbReference>
<organism evidence="9 10">
    <name type="scientific">Mordavella massiliensis</name>
    <dbReference type="NCBI Taxonomy" id="1871024"/>
    <lineage>
        <taxon>Bacteria</taxon>
        <taxon>Bacillati</taxon>
        <taxon>Bacillota</taxon>
        <taxon>Clostridia</taxon>
        <taxon>Eubacteriales</taxon>
        <taxon>Clostridiaceae</taxon>
        <taxon>Mordavella</taxon>
    </lineage>
</organism>
<feature type="compositionally biased region" description="Acidic residues" evidence="4">
    <location>
        <begin position="91"/>
        <end position="102"/>
    </location>
</feature>
<feature type="region of interest" description="Disordered" evidence="4">
    <location>
        <begin position="40"/>
        <end position="103"/>
    </location>
</feature>
<protein>
    <recommendedName>
        <fullName evidence="2">alpha-L-rhamnosidase</fullName>
        <ecNumber evidence="2">3.2.1.40</ecNumber>
    </recommendedName>
</protein>
<dbReference type="InterPro" id="IPR013783">
    <property type="entry name" value="Ig-like_fold"/>
</dbReference>
<dbReference type="InterPro" id="IPR016007">
    <property type="entry name" value="Alpha_rhamnosid"/>
</dbReference>
<dbReference type="InterPro" id="IPR006637">
    <property type="entry name" value="ChW"/>
</dbReference>
<sequence>MRFKKIRTLILAGVLVSASVFSGDFVYADENENQEITVDDGLDNEITEELPDVPSDGEPEYDDSATEESDEEDLTEEKPEAEENVQPGLLSEEEEPVSDELQTESAVFQSAGEDAPYGMKINLLSKPFGVTKGKMAFTWMDADANGMQKQTAYRIVISSRIKDVYAGSYLYDTGWVESAQNTSVQYDLSDKLTDNELYYWQVQIRNEEGTESSLSEPQAFSTSVGNEWKSKNGTWGSSSQKVVMFRTDLERPQGVEKAVLSITASSAREARQYVYNLSVNGQEIGVGPVRQDGNNLYYNTYDITEYLQEGNNAIGAVNYSETDGSFLCQIVYYMEDGTSKIVTNSTEDRDTWKVKDADEIFIGGNYTSIGTSYYTARRDNLNGLKYPFGWDTAGYNAGGWRTPVTNEKLDNYYFVSSQMEYMKRYEVKPASIQKANGNTYIVDMGKEIIGGIRLHVNVPGTSTIELKYGEELNEDGSVKFNLNAGNTYKESWTLKAGEQSLYGIGMKTFRYVSITGLPVSINPENITGLMLRQEFDDSASEFTSSNQVLNDAYNLAKYTIKAASQDLYVDSQNRERVPYEGDSLVTSMSSYSFSAASTSAKASAEYLLNLDNTTWPAEYSLHNISLIYKNYMYTGDRRDLENSYQLLKEKTLEKYYDASVGLMKNVTNGIVDGQRVMTDWPTVELDGYKTGEVNYNTVFNAVCSGAYHDMACIAQILGYEDDRAYYQGLSDTIKSSLIEKLYNAETGEFYDGLSITGGVVQHSAQHATAYALAYGIYTDQAMADRMAEAIEDDGQVKMSVYGSYFLLKGLYESNHGDLARKIMSNPDSELGTRSWAYMMYGQGATITTEFWNNINKTNMSTAHAWGSSPGSMLVQGMFGIQPTSPGFETFQIKLQPGGVQDAAVKVPTLKGEISASYTLDGAGGISGEVYVPANTVATLYIPVSSDNSVLYIDGNVVNAVIEGGYLVYELPSGIHTYQSACGIMPDSSEWTMEDVVYSAYRDSTWTEDTTNRIDIRNSKNAHLEAVKLRIRNQSVSGDIQYSAYMQTYGWQDWKNNGEEAGLPGSGKRMEAFRVQLTGELAQKYDVYYKAYVPGSGWLDWACNGEAAGSSGLSREILKLQVTLVEKNGTPPGDMLTPYLSSEKDVSYETHVQSYGWQLPVGDGEISGTVGGAKRLEAIKISLSEKIQGGISYSTHVQTYGWQDWKNNGELAGTTGQAKRLEAIKIKLTGEAEQKYDVYYRVHVQTFGWLGWAKNGEPAGSEGYAKRLEGIQIRLVKKGGAAPGATQDTFRKATLAYRTHVQTYGWQPYVYDGATAGTSGQAKRLEGIEIKNMNAEVSGSILYKTHVQTYGWEDSWKKDGAMSGTSGQAKRLEAIRIRLDGKLEEMYDIYYRVHAQTYGWLDWAKNGDPAGTEGLSKRLEAIEIVLVEKGEKAPGNIICPFLGSDTKISYQTHVQRQGWQSKKYNGLVSGTSGESLRLEAIRIQLEDSGIKGGVRYKTHVQTYGWQNWAYNGQLSGTEGQFKRLEAIRIELTGDAKQKYDIYYRVHAQTYGWLGWAKNGASAGTEGLFKRLEAIQIVLVEKGGKAPGSTVGAFID</sequence>